<comment type="caution">
    <text evidence="5">The sequence shown here is derived from an EMBL/GenBank/DDBJ whole genome shotgun (WGS) entry which is preliminary data.</text>
</comment>
<dbReference type="SMART" id="SM00267">
    <property type="entry name" value="GGDEF"/>
    <property type="match status" value="1"/>
</dbReference>
<evidence type="ECO:0000259" key="2">
    <source>
        <dbReference type="PROSITE" id="PS50883"/>
    </source>
</evidence>
<keyword evidence="1" id="KW-1133">Transmembrane helix</keyword>
<dbReference type="PROSITE" id="PS50885">
    <property type="entry name" value="HAMP"/>
    <property type="match status" value="1"/>
</dbReference>
<dbReference type="Pfam" id="PF00672">
    <property type="entry name" value="HAMP"/>
    <property type="match status" value="1"/>
</dbReference>
<dbReference type="InterPro" id="IPR029787">
    <property type="entry name" value="Nucleotide_cyclase"/>
</dbReference>
<dbReference type="RefSeq" id="WP_052898095.1">
    <property type="nucleotide sequence ID" value="NZ_JRXE01000005.1"/>
</dbReference>
<dbReference type="Gene3D" id="3.20.20.450">
    <property type="entry name" value="EAL domain"/>
    <property type="match status" value="1"/>
</dbReference>
<dbReference type="Pfam" id="PF00990">
    <property type="entry name" value="GGDEF"/>
    <property type="match status" value="1"/>
</dbReference>
<dbReference type="InterPro" id="IPR000160">
    <property type="entry name" value="GGDEF_dom"/>
</dbReference>
<dbReference type="NCBIfam" id="TIGR00254">
    <property type="entry name" value="GGDEF"/>
    <property type="match status" value="1"/>
</dbReference>
<protein>
    <submittedName>
        <fullName evidence="5">Biofilm formation regulator HmsP</fullName>
    </submittedName>
</protein>
<keyword evidence="1" id="KW-0472">Membrane</keyword>
<evidence type="ECO:0000259" key="4">
    <source>
        <dbReference type="PROSITE" id="PS50887"/>
    </source>
</evidence>
<dbReference type="InterPro" id="IPR003660">
    <property type="entry name" value="HAMP_dom"/>
</dbReference>
<dbReference type="Pfam" id="PF17154">
    <property type="entry name" value="GAPES3"/>
    <property type="match status" value="1"/>
</dbReference>
<dbReference type="SUPFAM" id="SSF55073">
    <property type="entry name" value="Nucleotide cyclase"/>
    <property type="match status" value="1"/>
</dbReference>
<reference evidence="5 6" key="1">
    <citation type="journal article" date="2015" name="Int. J. Syst. Evol. Microbiol.">
        <title>Erwinia iniecta sp. nov., isolated from Russian wheat aphids (Diuraphis noxia).</title>
        <authorList>
            <person name="Campillo T."/>
            <person name="Luna E."/>
            <person name="Portier P."/>
            <person name="Fischer-Le Saux M."/>
            <person name="Lapitan N."/>
            <person name="Tisserat N.A."/>
            <person name="Leach J.E."/>
        </authorList>
    </citation>
    <scope>NUCLEOTIDE SEQUENCE [LARGE SCALE GENOMIC DNA]</scope>
    <source>
        <strain evidence="5 6">B120</strain>
    </source>
</reference>
<dbReference type="InterPro" id="IPR001633">
    <property type="entry name" value="EAL_dom"/>
</dbReference>
<feature type="domain" description="GGDEF" evidence="4">
    <location>
        <begin position="271"/>
        <end position="404"/>
    </location>
</feature>
<dbReference type="SMART" id="SM00052">
    <property type="entry name" value="EAL"/>
    <property type="match status" value="1"/>
</dbReference>
<feature type="domain" description="HAMP" evidence="3">
    <location>
        <begin position="180"/>
        <end position="236"/>
    </location>
</feature>
<feature type="transmembrane region" description="Helical" evidence="1">
    <location>
        <begin position="151"/>
        <end position="176"/>
    </location>
</feature>
<dbReference type="GO" id="GO:0016020">
    <property type="term" value="C:membrane"/>
    <property type="evidence" value="ECO:0007669"/>
    <property type="project" value="InterPro"/>
</dbReference>
<dbReference type="CDD" id="cd01949">
    <property type="entry name" value="GGDEF"/>
    <property type="match status" value="1"/>
</dbReference>
<dbReference type="SUPFAM" id="SSF141868">
    <property type="entry name" value="EAL domain-like"/>
    <property type="match status" value="1"/>
</dbReference>
<dbReference type="InterPro" id="IPR043128">
    <property type="entry name" value="Rev_trsase/Diguanyl_cyclase"/>
</dbReference>
<keyword evidence="1" id="KW-0812">Transmembrane</keyword>
<dbReference type="GO" id="GO:0007165">
    <property type="term" value="P:signal transduction"/>
    <property type="evidence" value="ECO:0007669"/>
    <property type="project" value="InterPro"/>
</dbReference>
<dbReference type="PROSITE" id="PS50883">
    <property type="entry name" value="EAL"/>
    <property type="match status" value="1"/>
</dbReference>
<evidence type="ECO:0000256" key="1">
    <source>
        <dbReference type="SAM" id="Phobius"/>
    </source>
</evidence>
<sequence>MRVSRSLTIKQMATVSAVAIITICIFIVIQLFHFVQQRRVDYAQQMENIAHTVRQPLSEAVLRADIPEAERILNSLKPAGILSRADVVLPNAFQALHTDFDPEKPVPRLVARVFELPVQITVPLYAMERTAAPKPLAYLVLQADSWRVYQFILSTIATMLTTYLLLALILSVAISWCINRLIVHPLRDISRELQELPPQDILTHKLAIPPLHRDDEIGMLIRSYNRNQQVLESVHDEMSRLTTHYALTDLPNRTLFLALLEQHMKSAGSLSGFTVIVLRVETLQEANGILTDEQRDTLILTLAEKIRSCLDDRTVLAQLSGSDFALLAKRANSPFRAIRLARNVMTRLTQPVALQHMQIRPAVSIGMAQRDAATLTMVELLGRATSAMMSARHQGKNQILFYDPLLTERAQKRLTQEHDILRGLEQEQFALYLQPQVNMQSGELVGAEALLRMRQPDGSYNLPEDFIVGAEELGVIGDLGRWVFEESCRVLAGWQKRDIILPLSVNISAVQLRDPGIVPHLQDLLARHRILPGSLVLEITETAEIGDPQQAVALLSELQRVGVAVALDDFGMGYSNLNYLRQFKSLPVSKLKMDRSFVSALPADDTMVKIIAAIAEIIDIDVVAEGVETTEQRDWLLARGITIGQGYLYSAALPLASFEKWLPRADYLKSDPS</sequence>
<accession>A0A0L7T817</accession>
<name>A0A0L7T817_9GAMM</name>
<dbReference type="InterPro" id="IPR035919">
    <property type="entry name" value="EAL_sf"/>
</dbReference>
<dbReference type="AlphaFoldDB" id="A0A0L7T817"/>
<evidence type="ECO:0000313" key="5">
    <source>
        <dbReference type="EMBL" id="KOC91532.1"/>
    </source>
</evidence>
<dbReference type="CDD" id="cd01948">
    <property type="entry name" value="EAL"/>
    <property type="match status" value="1"/>
</dbReference>
<dbReference type="Pfam" id="PF00563">
    <property type="entry name" value="EAL"/>
    <property type="match status" value="1"/>
</dbReference>
<feature type="transmembrane region" description="Helical" evidence="1">
    <location>
        <begin position="12"/>
        <end position="35"/>
    </location>
</feature>
<dbReference type="EMBL" id="JRXE01000005">
    <property type="protein sequence ID" value="KOC91532.1"/>
    <property type="molecule type" value="Genomic_DNA"/>
</dbReference>
<dbReference type="InterPro" id="IPR050706">
    <property type="entry name" value="Cyclic-di-GMP_PDE-like"/>
</dbReference>
<organism evidence="5 6">
    <name type="scientific">Winslowiella iniecta</name>
    <dbReference type="NCBI Taxonomy" id="1560201"/>
    <lineage>
        <taxon>Bacteria</taxon>
        <taxon>Pseudomonadati</taxon>
        <taxon>Pseudomonadota</taxon>
        <taxon>Gammaproteobacteria</taxon>
        <taxon>Enterobacterales</taxon>
        <taxon>Erwiniaceae</taxon>
        <taxon>Winslowiella</taxon>
    </lineage>
</organism>
<dbReference type="InterPro" id="IPR033419">
    <property type="entry name" value="GAPES3"/>
</dbReference>
<dbReference type="PANTHER" id="PTHR33121">
    <property type="entry name" value="CYCLIC DI-GMP PHOSPHODIESTERASE PDEF"/>
    <property type="match status" value="1"/>
</dbReference>
<dbReference type="PATRIC" id="fig|1560201.3.peg.996"/>
<dbReference type="NCBIfam" id="NF008807">
    <property type="entry name" value="PRK11829.1"/>
    <property type="match status" value="1"/>
</dbReference>
<gene>
    <name evidence="5" type="ORF">NG42_04620</name>
</gene>
<dbReference type="Gene3D" id="3.30.70.270">
    <property type="match status" value="1"/>
</dbReference>
<keyword evidence="6" id="KW-1185">Reference proteome</keyword>
<dbReference type="GO" id="GO:0071111">
    <property type="term" value="F:cyclic-guanylate-specific phosphodiesterase activity"/>
    <property type="evidence" value="ECO:0007669"/>
    <property type="project" value="InterPro"/>
</dbReference>
<dbReference type="Gene3D" id="6.10.340.10">
    <property type="match status" value="1"/>
</dbReference>
<proteinExistence type="predicted"/>
<evidence type="ECO:0000259" key="3">
    <source>
        <dbReference type="PROSITE" id="PS50885"/>
    </source>
</evidence>
<dbReference type="PANTHER" id="PTHR33121:SF77">
    <property type="entry name" value="CYCLIC DI-GMP PHOSPHODIESTERASE PDEK-RELATED"/>
    <property type="match status" value="1"/>
</dbReference>
<feature type="domain" description="EAL" evidence="2">
    <location>
        <begin position="413"/>
        <end position="666"/>
    </location>
</feature>
<dbReference type="Proteomes" id="UP000037088">
    <property type="component" value="Unassembled WGS sequence"/>
</dbReference>
<dbReference type="PROSITE" id="PS50887">
    <property type="entry name" value="GGDEF"/>
    <property type="match status" value="1"/>
</dbReference>
<evidence type="ECO:0000313" key="6">
    <source>
        <dbReference type="Proteomes" id="UP000037088"/>
    </source>
</evidence>